<reference evidence="2" key="1">
    <citation type="journal article" date="2015" name="Nat. Plants">
        <title>Gene duplication and genetic exchange drive the evolution of S-RNase-based self-incompatibility in Petunia.</title>
        <authorList>
            <person name="Kubo K."/>
            <person name="Paape T."/>
            <person name="Hatakeyama M."/>
            <person name="Entani T."/>
            <person name="Takara A."/>
            <person name="Kajihara K."/>
            <person name="Tsukahara M."/>
            <person name="Shimizu-Inatsugi R."/>
            <person name="Shimizu K.K."/>
            <person name="Takayama S."/>
        </authorList>
    </citation>
    <scope>NUCLEOTIDE SEQUENCE</scope>
</reference>
<name>A0A140JNP6_PETAX</name>
<dbReference type="Pfam" id="PF07734">
    <property type="entry name" value="FBA_1"/>
    <property type="match status" value="1"/>
</dbReference>
<feature type="domain" description="F-box" evidence="1">
    <location>
        <begin position="18"/>
        <end position="58"/>
    </location>
</feature>
<dbReference type="AlphaFoldDB" id="A0A140JNP6"/>
<sequence>MKIALEEIHDGNGVVKKLPKDVVNNITLKLPVKSLLRFKCVSQFWYAYIQSWAFIILHHNCASSVNDEIILFKRSFKEEHDHFKSIMSFLSSGHDGDDFHHVSPDLEVPYLTNTASCTFHRFIGPCHGLIVLTDKVTAVLFNPATRNYRLLKPSPFGSPLGFHRSINGITFGFDSIANEYKIVRLAEIRGEPPFYCYSVREWRVEVYELSIDSWREVENVDQQLPYVHWYPCAELFYKGTSHWFGNTNTVVILGFDMSTETFRNIKMPNTCHFKDRKCYGLVVLNESLTLICYPYPRCEIDPAIDFMEIWIMKEYGVNDSWSKKYTIIPLAIESPLAIWKNHLLLLQSITGHLISYNLNSDEIKEFNLHGWPKSLRVKIYKESLTLIPKESELIQLNNIRAD</sequence>
<dbReference type="PANTHER" id="PTHR31672">
    <property type="entry name" value="BNACNNG10540D PROTEIN"/>
    <property type="match status" value="1"/>
</dbReference>
<dbReference type="InterPro" id="IPR006527">
    <property type="entry name" value="F-box-assoc_dom_typ1"/>
</dbReference>
<proteinExistence type="predicted"/>
<evidence type="ECO:0000259" key="1">
    <source>
        <dbReference type="SMART" id="SM00256"/>
    </source>
</evidence>
<dbReference type="InterPro" id="IPR050796">
    <property type="entry name" value="SCF_F-box_component"/>
</dbReference>
<dbReference type="InterPro" id="IPR001810">
    <property type="entry name" value="F-box_dom"/>
</dbReference>
<dbReference type="EMBL" id="AB933050">
    <property type="protein sequence ID" value="BAQ18999.1"/>
    <property type="molecule type" value="Genomic_DNA"/>
</dbReference>
<accession>A0A140JNP6</accession>
<dbReference type="SUPFAM" id="SSF81383">
    <property type="entry name" value="F-box domain"/>
    <property type="match status" value="1"/>
</dbReference>
<evidence type="ECO:0000313" key="2">
    <source>
        <dbReference type="EMBL" id="BAQ18999.1"/>
    </source>
</evidence>
<dbReference type="InterPro" id="IPR017451">
    <property type="entry name" value="F-box-assoc_interact_dom"/>
</dbReference>
<dbReference type="SMART" id="SM00256">
    <property type="entry name" value="FBOX"/>
    <property type="match status" value="1"/>
</dbReference>
<protein>
    <submittedName>
        <fullName evidence="2">S19-locus linked F-box protein type-14</fullName>
    </submittedName>
</protein>
<gene>
    <name evidence="2" type="primary">SLF14</name>
</gene>
<dbReference type="NCBIfam" id="TIGR01640">
    <property type="entry name" value="F_box_assoc_1"/>
    <property type="match status" value="1"/>
</dbReference>
<dbReference type="PANTHER" id="PTHR31672:SF13">
    <property type="entry name" value="F-BOX PROTEIN CPR30-LIKE"/>
    <property type="match status" value="1"/>
</dbReference>
<dbReference type="Pfam" id="PF00646">
    <property type="entry name" value="F-box"/>
    <property type="match status" value="1"/>
</dbReference>
<dbReference type="InterPro" id="IPR036047">
    <property type="entry name" value="F-box-like_dom_sf"/>
</dbReference>
<organism evidence="2">
    <name type="scientific">Petunia axillaris subsp. axillaris</name>
    <dbReference type="NCBI Taxonomy" id="55889"/>
    <lineage>
        <taxon>Eukaryota</taxon>
        <taxon>Viridiplantae</taxon>
        <taxon>Streptophyta</taxon>
        <taxon>Embryophyta</taxon>
        <taxon>Tracheophyta</taxon>
        <taxon>Spermatophyta</taxon>
        <taxon>Magnoliopsida</taxon>
        <taxon>eudicotyledons</taxon>
        <taxon>Gunneridae</taxon>
        <taxon>Pentapetalae</taxon>
        <taxon>asterids</taxon>
        <taxon>lamiids</taxon>
        <taxon>Solanales</taxon>
        <taxon>Solanaceae</taxon>
        <taxon>Petunioideae</taxon>
        <taxon>Petunia</taxon>
    </lineage>
</organism>